<evidence type="ECO:0000313" key="15">
    <source>
        <dbReference type="EMBL" id="KAJ6432957.1"/>
    </source>
</evidence>
<evidence type="ECO:0000256" key="4">
    <source>
        <dbReference type="ARBA" id="ARBA00022640"/>
    </source>
</evidence>
<keyword evidence="10 14" id="KW-0472">Membrane</keyword>
<comment type="subcellular location">
    <subcellularLocation>
        <location evidence="1">Plastid</location>
        <location evidence="1">Chloroplast membrane</location>
        <topology evidence="1">Multi-pass membrane protein</topology>
    </subcellularLocation>
</comment>
<dbReference type="AlphaFoldDB" id="A0AAD6PJU2"/>
<evidence type="ECO:0000256" key="5">
    <source>
        <dbReference type="ARBA" id="ARBA00022679"/>
    </source>
</evidence>
<evidence type="ECO:0000256" key="9">
    <source>
        <dbReference type="ARBA" id="ARBA00022989"/>
    </source>
</evidence>
<protein>
    <recommendedName>
        <fullName evidence="12">phytol kinase</fullName>
        <ecNumber evidence="12">2.7.1.182</ecNumber>
    </recommendedName>
</protein>
<evidence type="ECO:0000256" key="13">
    <source>
        <dbReference type="ARBA" id="ARBA00048889"/>
    </source>
</evidence>
<keyword evidence="5" id="KW-0808">Transferase</keyword>
<gene>
    <name evidence="15" type="ORF">OIU84_020070</name>
</gene>
<evidence type="ECO:0000256" key="6">
    <source>
        <dbReference type="ARBA" id="ARBA00022692"/>
    </source>
</evidence>
<dbReference type="GO" id="GO:0010189">
    <property type="term" value="P:vitamin E biosynthetic process"/>
    <property type="evidence" value="ECO:0007669"/>
    <property type="project" value="TreeGrafter"/>
</dbReference>
<dbReference type="EMBL" id="JAPFFJ010000003">
    <property type="protein sequence ID" value="KAJ6432957.1"/>
    <property type="molecule type" value="Genomic_DNA"/>
</dbReference>
<keyword evidence="9 14" id="KW-1133">Transmembrane helix</keyword>
<evidence type="ECO:0000256" key="10">
    <source>
        <dbReference type="ARBA" id="ARBA00023136"/>
    </source>
</evidence>
<evidence type="ECO:0000256" key="2">
    <source>
        <dbReference type="ARBA" id="ARBA00010794"/>
    </source>
</evidence>
<organism evidence="15 16">
    <name type="scientific">Salix udensis</name>
    <dbReference type="NCBI Taxonomy" id="889485"/>
    <lineage>
        <taxon>Eukaryota</taxon>
        <taxon>Viridiplantae</taxon>
        <taxon>Streptophyta</taxon>
        <taxon>Embryophyta</taxon>
        <taxon>Tracheophyta</taxon>
        <taxon>Spermatophyta</taxon>
        <taxon>Magnoliopsida</taxon>
        <taxon>eudicotyledons</taxon>
        <taxon>Gunneridae</taxon>
        <taxon>Pentapetalae</taxon>
        <taxon>rosids</taxon>
        <taxon>fabids</taxon>
        <taxon>Malpighiales</taxon>
        <taxon>Salicaceae</taxon>
        <taxon>Saliceae</taxon>
        <taxon>Salix</taxon>
    </lineage>
</organism>
<evidence type="ECO:0000256" key="1">
    <source>
        <dbReference type="ARBA" id="ARBA00004508"/>
    </source>
</evidence>
<dbReference type="PANTHER" id="PTHR32523">
    <property type="entry name" value="PHYTOL KINASE 1, CHLOROPLASTIC"/>
    <property type="match status" value="1"/>
</dbReference>
<evidence type="ECO:0000256" key="8">
    <source>
        <dbReference type="ARBA" id="ARBA00022946"/>
    </source>
</evidence>
<keyword evidence="16" id="KW-1185">Reference proteome</keyword>
<dbReference type="Proteomes" id="UP001162972">
    <property type="component" value="Chromosome 10"/>
</dbReference>
<keyword evidence="4" id="KW-0934">Plastid</keyword>
<comment type="caution">
    <text evidence="15">The sequence shown here is derived from an EMBL/GenBank/DDBJ whole genome shotgun (WGS) entry which is preliminary data.</text>
</comment>
<sequence>MMCGGDGVADIIGRRFGSMKLPYNQHKSWAGSVSMFICGFLISIGMLYYYSALGYFQLEWTWTFQRVALVALVATVVESLPITEIVDDNITVPLVSMVVSMLSFGY</sequence>
<keyword evidence="8" id="KW-0809">Transit peptide</keyword>
<evidence type="ECO:0000256" key="7">
    <source>
        <dbReference type="ARBA" id="ARBA00022777"/>
    </source>
</evidence>
<dbReference type="GO" id="GO:0010276">
    <property type="term" value="F:phytol kinase activity"/>
    <property type="evidence" value="ECO:0007669"/>
    <property type="project" value="UniProtKB-EC"/>
</dbReference>
<keyword evidence="7" id="KW-0418">Kinase</keyword>
<keyword evidence="6 14" id="KW-0812">Transmembrane</keyword>
<comment type="catalytic activity">
    <reaction evidence="13">
        <text>phytol + CTP = phytyl phosphate + CDP + H(+)</text>
        <dbReference type="Rhea" id="RHEA:38055"/>
        <dbReference type="ChEBI" id="CHEBI:15378"/>
        <dbReference type="ChEBI" id="CHEBI:17327"/>
        <dbReference type="ChEBI" id="CHEBI:37563"/>
        <dbReference type="ChEBI" id="CHEBI:58069"/>
        <dbReference type="ChEBI" id="CHEBI:75483"/>
        <dbReference type="EC" id="2.7.1.182"/>
    </reaction>
</comment>
<keyword evidence="3" id="KW-0150">Chloroplast</keyword>
<evidence type="ECO:0000256" key="12">
    <source>
        <dbReference type="ARBA" id="ARBA00039024"/>
    </source>
</evidence>
<dbReference type="PANTHER" id="PTHR32523:SF8">
    <property type="entry name" value="DOLICHOL KINASE"/>
    <property type="match status" value="1"/>
</dbReference>
<evidence type="ECO:0000256" key="3">
    <source>
        <dbReference type="ARBA" id="ARBA00022528"/>
    </source>
</evidence>
<feature type="transmembrane region" description="Helical" evidence="14">
    <location>
        <begin position="29"/>
        <end position="50"/>
    </location>
</feature>
<proteinExistence type="inferred from homology"/>
<dbReference type="EC" id="2.7.1.182" evidence="12"/>
<name>A0AAD6PJU2_9ROSI</name>
<dbReference type="InterPro" id="IPR039606">
    <property type="entry name" value="Phytol/farnesol_kinase"/>
</dbReference>
<accession>A0AAD6PJU2</accession>
<comment type="similarity">
    <text evidence="2">Belongs to the polyprenol kinase family.</text>
</comment>
<comment type="pathway">
    <text evidence="11">Cofactor biosynthesis; tocopherol biosynthesis.</text>
</comment>
<evidence type="ECO:0000256" key="11">
    <source>
        <dbReference type="ARBA" id="ARBA00024015"/>
    </source>
</evidence>
<evidence type="ECO:0000256" key="14">
    <source>
        <dbReference type="SAM" id="Phobius"/>
    </source>
</evidence>
<reference evidence="15 16" key="1">
    <citation type="journal article" date="2023" name="Int. J. Mol. Sci.">
        <title>De Novo Assembly and Annotation of 11 Diverse Shrub Willow (Salix) Genomes Reveals Novel Gene Organization in Sex-Linked Regions.</title>
        <authorList>
            <person name="Hyden B."/>
            <person name="Feng K."/>
            <person name="Yates T.B."/>
            <person name="Jawdy S."/>
            <person name="Cereghino C."/>
            <person name="Smart L.B."/>
            <person name="Muchero W."/>
        </authorList>
    </citation>
    <scope>NUCLEOTIDE SEQUENCE [LARGE SCALE GENOMIC DNA]</scope>
    <source>
        <tissue evidence="15">Shoot tip</tissue>
    </source>
</reference>
<dbReference type="GO" id="GO:0031969">
    <property type="term" value="C:chloroplast membrane"/>
    <property type="evidence" value="ECO:0007669"/>
    <property type="project" value="UniProtKB-SubCell"/>
</dbReference>
<evidence type="ECO:0000313" key="16">
    <source>
        <dbReference type="Proteomes" id="UP001162972"/>
    </source>
</evidence>